<sequence length="333" mass="36667">MITIKDVAKLAGVASSTVSCVLNSKKYVSEHTRQKVLAAANELNYIKHGAASELKRKQTQTIGVIVHDMSVPYFSDLVSGIESSAISQGYDLIVCSSLGGERSTAARFIRERRLDGVIVIAENIEDELLLQAAETGFPIVVMDRELHSKHIVNVLMDDEQGGYMATRFLLDKGHRAIAYISGPLSSDCNLMRYQGYLRAMHEAGVEENENWRMGGQFLKTGGYNAAKLLMEGELPTAVFFANDEMAIGGLEAFKEHQVSIPEDLSIIGFDNIHLSEYLNPPLTTFRQPKTDAGSLAGHVLIQMLKGEAVESTYRINIQCVERDSVSCYSIIKS</sequence>
<dbReference type="SUPFAM" id="SSF47413">
    <property type="entry name" value="lambda repressor-like DNA-binding domains"/>
    <property type="match status" value="1"/>
</dbReference>
<evidence type="ECO:0000256" key="2">
    <source>
        <dbReference type="ARBA" id="ARBA00023125"/>
    </source>
</evidence>
<organism evidence="5 6">
    <name type="scientific">Paenibacillus xylanivorans</name>
    <dbReference type="NCBI Taxonomy" id="1705561"/>
    <lineage>
        <taxon>Bacteria</taxon>
        <taxon>Bacillati</taxon>
        <taxon>Bacillota</taxon>
        <taxon>Bacilli</taxon>
        <taxon>Bacillales</taxon>
        <taxon>Paenibacillaceae</taxon>
        <taxon>Paenibacillus</taxon>
    </lineage>
</organism>
<evidence type="ECO:0000259" key="4">
    <source>
        <dbReference type="PROSITE" id="PS50932"/>
    </source>
</evidence>
<dbReference type="PROSITE" id="PS51257">
    <property type="entry name" value="PROKAR_LIPOPROTEIN"/>
    <property type="match status" value="1"/>
</dbReference>
<dbReference type="Gene3D" id="3.40.50.2300">
    <property type="match status" value="2"/>
</dbReference>
<dbReference type="PANTHER" id="PTHR30146:SF109">
    <property type="entry name" value="HTH-TYPE TRANSCRIPTIONAL REGULATOR GALS"/>
    <property type="match status" value="1"/>
</dbReference>
<evidence type="ECO:0000313" key="6">
    <source>
        <dbReference type="Proteomes" id="UP000037688"/>
    </source>
</evidence>
<dbReference type="PRINTS" id="PR00036">
    <property type="entry name" value="HTHLACI"/>
</dbReference>
<dbReference type="Pfam" id="PF00356">
    <property type="entry name" value="LacI"/>
    <property type="match status" value="1"/>
</dbReference>
<dbReference type="GO" id="GO:0000976">
    <property type="term" value="F:transcription cis-regulatory region binding"/>
    <property type="evidence" value="ECO:0007669"/>
    <property type="project" value="TreeGrafter"/>
</dbReference>
<dbReference type="PROSITE" id="PS50932">
    <property type="entry name" value="HTH_LACI_2"/>
    <property type="match status" value="1"/>
</dbReference>
<feature type="domain" description="HTH lacI-type" evidence="4">
    <location>
        <begin position="2"/>
        <end position="56"/>
    </location>
</feature>
<dbReference type="InterPro" id="IPR000843">
    <property type="entry name" value="HTH_LacI"/>
</dbReference>
<dbReference type="InterPro" id="IPR028082">
    <property type="entry name" value="Peripla_BP_I"/>
</dbReference>
<dbReference type="GO" id="GO:0003700">
    <property type="term" value="F:DNA-binding transcription factor activity"/>
    <property type="evidence" value="ECO:0007669"/>
    <property type="project" value="TreeGrafter"/>
</dbReference>
<dbReference type="EMBL" id="LITU01000061">
    <property type="protein sequence ID" value="KOY15372.1"/>
    <property type="molecule type" value="Genomic_DNA"/>
</dbReference>
<dbReference type="Pfam" id="PF13377">
    <property type="entry name" value="Peripla_BP_3"/>
    <property type="match status" value="1"/>
</dbReference>
<dbReference type="SUPFAM" id="SSF53822">
    <property type="entry name" value="Periplasmic binding protein-like I"/>
    <property type="match status" value="1"/>
</dbReference>
<accession>A0A0M9BPB6</accession>
<protein>
    <submittedName>
        <fullName evidence="5">LacI family transcriptional regulator</fullName>
    </submittedName>
</protein>
<dbReference type="CDD" id="cd01392">
    <property type="entry name" value="HTH_LacI"/>
    <property type="match status" value="1"/>
</dbReference>
<gene>
    <name evidence="5" type="ORF">AMS66_16635</name>
</gene>
<name>A0A0M9BPB6_9BACL</name>
<dbReference type="CDD" id="cd06267">
    <property type="entry name" value="PBP1_LacI_sugar_binding-like"/>
    <property type="match status" value="1"/>
</dbReference>
<dbReference type="Proteomes" id="UP000037688">
    <property type="component" value="Unassembled WGS sequence"/>
</dbReference>
<dbReference type="OrthoDB" id="9775106at2"/>
<dbReference type="RefSeq" id="WP_053781880.1">
    <property type="nucleotide sequence ID" value="NZ_LITU01000061.1"/>
</dbReference>
<dbReference type="Gene3D" id="1.10.260.40">
    <property type="entry name" value="lambda repressor-like DNA-binding domains"/>
    <property type="match status" value="1"/>
</dbReference>
<reference evidence="5 6" key="1">
    <citation type="submission" date="2015-08" db="EMBL/GenBank/DDBJ databases">
        <title>Draft genome sequence of cellulolytic and xylanolytic Paenibacillus sp. A59, isolated from a decaying forest soil from Patagonia, Argentina.</title>
        <authorList>
            <person name="Ghio S."/>
            <person name="Caceres A.M."/>
            <person name="Talia P."/>
            <person name="Grasso D."/>
            <person name="Campos E."/>
        </authorList>
    </citation>
    <scope>NUCLEOTIDE SEQUENCE [LARGE SCALE GENOMIC DNA]</scope>
    <source>
        <strain evidence="5 6">A59</strain>
    </source>
</reference>
<dbReference type="PATRIC" id="fig|1705561.3.peg.3401"/>
<keyword evidence="3" id="KW-0804">Transcription</keyword>
<dbReference type="PANTHER" id="PTHR30146">
    <property type="entry name" value="LACI-RELATED TRANSCRIPTIONAL REPRESSOR"/>
    <property type="match status" value="1"/>
</dbReference>
<proteinExistence type="predicted"/>
<evidence type="ECO:0000256" key="1">
    <source>
        <dbReference type="ARBA" id="ARBA00023015"/>
    </source>
</evidence>
<comment type="caution">
    <text evidence="5">The sequence shown here is derived from an EMBL/GenBank/DDBJ whole genome shotgun (WGS) entry which is preliminary data.</text>
</comment>
<evidence type="ECO:0000313" key="5">
    <source>
        <dbReference type="EMBL" id="KOY15372.1"/>
    </source>
</evidence>
<keyword evidence="2" id="KW-0238">DNA-binding</keyword>
<keyword evidence="6" id="KW-1185">Reference proteome</keyword>
<dbReference type="SMART" id="SM00354">
    <property type="entry name" value="HTH_LACI"/>
    <property type="match status" value="1"/>
</dbReference>
<evidence type="ECO:0000256" key="3">
    <source>
        <dbReference type="ARBA" id="ARBA00023163"/>
    </source>
</evidence>
<dbReference type="InterPro" id="IPR010982">
    <property type="entry name" value="Lambda_DNA-bd_dom_sf"/>
</dbReference>
<dbReference type="AlphaFoldDB" id="A0A0M9BPB6"/>
<dbReference type="InterPro" id="IPR046335">
    <property type="entry name" value="LacI/GalR-like_sensor"/>
</dbReference>
<keyword evidence="1" id="KW-0805">Transcription regulation</keyword>